<protein>
    <submittedName>
        <fullName evidence="1">19430_t:CDS:1</fullName>
    </submittedName>
</protein>
<reference evidence="1" key="1">
    <citation type="submission" date="2021-06" db="EMBL/GenBank/DDBJ databases">
        <authorList>
            <person name="Kallberg Y."/>
            <person name="Tangrot J."/>
            <person name="Rosling A."/>
        </authorList>
    </citation>
    <scope>NUCLEOTIDE SEQUENCE</scope>
    <source>
        <strain evidence="1">MA461A</strain>
    </source>
</reference>
<accession>A0ACA9S4B0</accession>
<comment type="caution">
    <text evidence="1">The sequence shown here is derived from an EMBL/GenBank/DDBJ whole genome shotgun (WGS) entry which is preliminary data.</text>
</comment>
<evidence type="ECO:0000313" key="2">
    <source>
        <dbReference type="Proteomes" id="UP000789920"/>
    </source>
</evidence>
<proteinExistence type="predicted"/>
<name>A0ACA9S4B0_9GLOM</name>
<evidence type="ECO:0000313" key="1">
    <source>
        <dbReference type="EMBL" id="CAG8824144.1"/>
    </source>
</evidence>
<sequence>MSNLIFIQQTGKETYSYSKTLKEKISNITLYEELYDARFDLRKERRIQKDIIIQNTVNQYEKIGENTVRHFNCANDYYYMNFQPYDEVINEFINNESFIFQTDVLSVISDINNSVNESNRFNKCESSDSGYSSYDEYKDL</sequence>
<keyword evidence="2" id="KW-1185">Reference proteome</keyword>
<dbReference type="EMBL" id="CAJVQC010088510">
    <property type="protein sequence ID" value="CAG8824144.1"/>
    <property type="molecule type" value="Genomic_DNA"/>
</dbReference>
<organism evidence="1 2">
    <name type="scientific">Racocetra persica</name>
    <dbReference type="NCBI Taxonomy" id="160502"/>
    <lineage>
        <taxon>Eukaryota</taxon>
        <taxon>Fungi</taxon>
        <taxon>Fungi incertae sedis</taxon>
        <taxon>Mucoromycota</taxon>
        <taxon>Glomeromycotina</taxon>
        <taxon>Glomeromycetes</taxon>
        <taxon>Diversisporales</taxon>
        <taxon>Gigasporaceae</taxon>
        <taxon>Racocetra</taxon>
    </lineage>
</organism>
<feature type="non-terminal residue" evidence="1">
    <location>
        <position position="140"/>
    </location>
</feature>
<dbReference type="Proteomes" id="UP000789920">
    <property type="component" value="Unassembled WGS sequence"/>
</dbReference>
<gene>
    <name evidence="1" type="ORF">RPERSI_LOCUS26175</name>
</gene>